<keyword evidence="1" id="KW-0812">Transmembrane</keyword>
<sequence>MIKLKQKKITNLINYQPFLKNNYLKNKKFKLKNILFENPILYKNTNLESNVVEFNSYENIYSPFTLIKMGEISTISQKYENTALFNYDLTYNILYQFNKIIFQYILKKNCFINGRLLRIKQKKNKKKVLILILGFIFFMKSTNLNKAFSYQKKNYFNNRYNRKKFYKQNINLTRLVNSYKLRSLNFKVNNLNIIKKEFSRLDYIQIILENIEIKKKLETKRKIKIMKMRKKMKKKMKKIKNKNLK</sequence>
<gene>
    <name evidence="2" type="primary">orf245</name>
</gene>
<organism evidence="2">
    <name type="scientific">Plasmopara viticola</name>
    <name type="common">Downy mildew of grapevine</name>
    <name type="synonym">Botrytis viticola</name>
    <dbReference type="NCBI Taxonomy" id="143451"/>
    <lineage>
        <taxon>Eukaryota</taxon>
        <taxon>Sar</taxon>
        <taxon>Stramenopiles</taxon>
        <taxon>Oomycota</taxon>
        <taxon>Peronosporomycetes</taxon>
        <taxon>Peronosporales</taxon>
        <taxon>Peronosporaceae</taxon>
        <taxon>Plasmopara</taxon>
    </lineage>
</organism>
<dbReference type="EMBL" id="MN105125">
    <property type="protein sequence ID" value="QHW07490.1"/>
    <property type="molecule type" value="Genomic_DNA"/>
</dbReference>
<keyword evidence="1" id="KW-0472">Membrane</keyword>
<proteinExistence type="predicted"/>
<protein>
    <submittedName>
        <fullName evidence="2">Uncharacterized protein</fullName>
    </submittedName>
</protein>
<dbReference type="AlphaFoldDB" id="A0A6C0N9W6"/>
<geneLocation type="mitochondrion" evidence="2"/>
<name>A0A6C0N9W6_PLAVT</name>
<dbReference type="GeneID" id="43964542"/>
<keyword evidence="1" id="KW-1133">Transmembrane helix</keyword>
<reference evidence="2" key="1">
    <citation type="submission" date="2019-06" db="EMBL/GenBank/DDBJ databases">
        <title>A high-quality grapevine downy mildew genome assembly reveals rapidly evolving and lineage-specific putative host adaptation genes.</title>
        <authorList>
            <person name="Mazet I.D."/>
            <person name="Couture C."/>
            <person name="Gouzy J."/>
            <person name="Piron M.-C."/>
            <person name="Kuckly C."/>
            <person name="Bouchez O."/>
            <person name="Rispe C."/>
            <person name="Mestre P."/>
            <person name="Delmotte F."/>
        </authorList>
    </citation>
    <scope>NUCLEOTIDE SEQUENCE</scope>
</reference>
<keyword evidence="2" id="KW-0496">Mitochondrion</keyword>
<feature type="transmembrane region" description="Helical" evidence="1">
    <location>
        <begin position="128"/>
        <end position="144"/>
    </location>
</feature>
<dbReference type="RefSeq" id="YP_009729751.1">
    <property type="nucleotide sequence ID" value="NC_045922.1"/>
</dbReference>
<evidence type="ECO:0000256" key="1">
    <source>
        <dbReference type="SAM" id="Phobius"/>
    </source>
</evidence>
<evidence type="ECO:0000313" key="2">
    <source>
        <dbReference type="EMBL" id="QHW07490.1"/>
    </source>
</evidence>
<accession>A0A6C0N9W6</accession>